<evidence type="ECO:0000259" key="1">
    <source>
        <dbReference type="Pfam" id="PF12937"/>
    </source>
</evidence>
<proteinExistence type="predicted"/>
<dbReference type="InterPro" id="IPR036047">
    <property type="entry name" value="F-box-like_dom_sf"/>
</dbReference>
<dbReference type="HOGENOM" id="CLU_590782_0_0_1"/>
<dbReference type="PANTHER" id="PTHR31639">
    <property type="entry name" value="F-BOX PROTEIN-LIKE"/>
    <property type="match status" value="1"/>
</dbReference>
<evidence type="ECO:0000313" key="3">
    <source>
        <dbReference type="Proteomes" id="UP000017559"/>
    </source>
</evidence>
<name>V2XVK8_MONRO</name>
<protein>
    <recommendedName>
        <fullName evidence="1">F-box domain-containing protein</fullName>
    </recommendedName>
</protein>
<dbReference type="Proteomes" id="UP000017559">
    <property type="component" value="Unassembled WGS sequence"/>
</dbReference>
<dbReference type="KEGG" id="mrr:Moror_15577"/>
<feature type="domain" description="F-box" evidence="1">
    <location>
        <begin position="5"/>
        <end position="58"/>
    </location>
</feature>
<dbReference type="Pfam" id="PF12937">
    <property type="entry name" value="F-box-like"/>
    <property type="match status" value="1"/>
</dbReference>
<sequence length="524" mass="58915">MGSTATLPSELLAEIFKINRELDAQDKNILPETLITASAVCRFWREIILNTPALWSDIWVPFRLLKRLTSALEWINLWLKRSGSDSCSLRVSIEFNDSFSVFPVLDCIISYAKRLRSFRFLAIGDTSLSPDALSARLRNVNAPCLEELDIHFVGRAQSSNWKHLLIEHPDPTITRGIFSFFASSPKVHTLTLRGVMVPFPLEQLTSLDLQNITVIDDRVIRDMAARCPALNRLALLLVTFTIMSQANVTSGNTELIYMPSLRTLIIGFDNPIVHSLMDAQKHVLSFLSAPNLEYMEISGKGNGYGLNLDLHNVLPDPSTLTSLHSLKLQNVSTFYMSLSGATRPNAHYFMSLPCIRHVHLVHTPGEVLGVDLPGAETGVRRSRSGELEQPATSQRPLARDVMMGTPRDYAPVILATSHTERAPESWQHLRSIALETIRAQDMMWLCQILAVRPQIQVVSLSRSARRHLSLSLMMHVSVADGKLRLRMKKPGYTVFLLDSQVEGDHGSEISVEEWIKERVELRRL</sequence>
<comment type="caution">
    <text evidence="2">The sequence shown here is derived from an EMBL/GenBank/DDBJ whole genome shotgun (WGS) entry which is preliminary data.</text>
</comment>
<evidence type="ECO:0000313" key="2">
    <source>
        <dbReference type="EMBL" id="ESK83439.1"/>
    </source>
</evidence>
<keyword evidence="3" id="KW-1185">Reference proteome</keyword>
<dbReference type="InterPro" id="IPR032675">
    <property type="entry name" value="LRR_dom_sf"/>
</dbReference>
<dbReference type="SUPFAM" id="SSF52047">
    <property type="entry name" value="RNI-like"/>
    <property type="match status" value="1"/>
</dbReference>
<dbReference type="AlphaFoldDB" id="V2XVK8"/>
<organism evidence="2 3">
    <name type="scientific">Moniliophthora roreri (strain MCA 2997)</name>
    <name type="common">Cocoa frosty pod rot fungus</name>
    <name type="synonym">Crinipellis roreri</name>
    <dbReference type="NCBI Taxonomy" id="1381753"/>
    <lineage>
        <taxon>Eukaryota</taxon>
        <taxon>Fungi</taxon>
        <taxon>Dikarya</taxon>
        <taxon>Basidiomycota</taxon>
        <taxon>Agaricomycotina</taxon>
        <taxon>Agaricomycetes</taxon>
        <taxon>Agaricomycetidae</taxon>
        <taxon>Agaricales</taxon>
        <taxon>Marasmiineae</taxon>
        <taxon>Marasmiaceae</taxon>
        <taxon>Moniliophthora</taxon>
    </lineage>
</organism>
<reference evidence="2 3" key="1">
    <citation type="journal article" date="2014" name="BMC Genomics">
        <title>Genome and secretome analysis of the hemibiotrophic fungal pathogen, Moniliophthora roreri, which causes frosty pod rot disease of cacao: mechanisms of the biotrophic and necrotrophic phases.</title>
        <authorList>
            <person name="Meinhardt L.W."/>
            <person name="Costa G.G.L."/>
            <person name="Thomazella D.P.T."/>
            <person name="Teixeira P.J.P.L."/>
            <person name="Carazzolle M.F."/>
            <person name="Schuster S.C."/>
            <person name="Carlson J.E."/>
            <person name="Guiltinan M.J."/>
            <person name="Mieczkowski P."/>
            <person name="Farmer A."/>
            <person name="Ramaraj T."/>
            <person name="Crozier J."/>
            <person name="Davis R.E."/>
            <person name="Shao J."/>
            <person name="Melnick R.L."/>
            <person name="Pereira G.A.G."/>
            <person name="Bailey B.A."/>
        </authorList>
    </citation>
    <scope>NUCLEOTIDE SEQUENCE [LARGE SCALE GENOMIC DNA]</scope>
    <source>
        <strain evidence="2 3">MCA 2997</strain>
    </source>
</reference>
<dbReference type="EMBL" id="AWSO01001542">
    <property type="protein sequence ID" value="ESK83439.1"/>
    <property type="molecule type" value="Genomic_DNA"/>
</dbReference>
<accession>V2XVK8</accession>
<dbReference type="InterPro" id="IPR001810">
    <property type="entry name" value="F-box_dom"/>
</dbReference>
<dbReference type="SUPFAM" id="SSF81383">
    <property type="entry name" value="F-box domain"/>
    <property type="match status" value="1"/>
</dbReference>
<dbReference type="OrthoDB" id="3048040at2759"/>
<dbReference type="Gene3D" id="3.80.10.10">
    <property type="entry name" value="Ribonuclease Inhibitor"/>
    <property type="match status" value="1"/>
</dbReference>
<dbReference type="Gene3D" id="1.20.1280.50">
    <property type="match status" value="1"/>
</dbReference>
<dbReference type="PANTHER" id="PTHR31639:SF256">
    <property type="entry name" value="OS07G0242900 PROTEIN"/>
    <property type="match status" value="1"/>
</dbReference>
<gene>
    <name evidence="2" type="ORF">Moror_15577</name>
</gene>